<feature type="compositionally biased region" description="Basic and acidic residues" evidence="1">
    <location>
        <begin position="143"/>
        <end position="157"/>
    </location>
</feature>
<evidence type="ECO:0000256" key="1">
    <source>
        <dbReference type="SAM" id="MobiDB-lite"/>
    </source>
</evidence>
<dbReference type="AlphaFoldDB" id="A0AAV1TLX3"/>
<reference evidence="2" key="1">
    <citation type="submission" date="2024-01" db="EMBL/GenBank/DDBJ databases">
        <authorList>
            <person name="Webb A."/>
        </authorList>
    </citation>
    <scope>NUCLEOTIDE SEQUENCE</scope>
    <source>
        <strain evidence="2">Pm1</strain>
    </source>
</reference>
<sequence length="202" mass="22051">MTCSHSLESFRFQVLDQDGMVDPVGQLLSNDFGLLDLVFLAIAQAVVLRLDELNEKGCGGVELLKVLTQLAILDHLLLQSILHNLVMIHDSVLEVQAKVKHFIAALKVARSTEHEASTRVWEQDGLTRIRSYDVLAGGGPVRSGDRRGSRHRDRDENQPEPSPIWDDVTTAERSHAATGTVEASEITGLVGVEVPTSKVGIA</sequence>
<gene>
    <name evidence="2" type="ORF">PM001_LOCUS8375</name>
</gene>
<accession>A0AAV1TLX3</accession>
<dbReference type="EMBL" id="CAKLBY020000068">
    <property type="protein sequence ID" value="CAK7923225.1"/>
    <property type="molecule type" value="Genomic_DNA"/>
</dbReference>
<feature type="region of interest" description="Disordered" evidence="1">
    <location>
        <begin position="136"/>
        <end position="180"/>
    </location>
</feature>
<name>A0AAV1TLX3_9STRA</name>
<evidence type="ECO:0000313" key="3">
    <source>
        <dbReference type="Proteomes" id="UP001162060"/>
    </source>
</evidence>
<protein>
    <submittedName>
        <fullName evidence="2">Uncharacterized protein</fullName>
    </submittedName>
</protein>
<organism evidence="2 3">
    <name type="scientific">Peronospora matthiolae</name>
    <dbReference type="NCBI Taxonomy" id="2874970"/>
    <lineage>
        <taxon>Eukaryota</taxon>
        <taxon>Sar</taxon>
        <taxon>Stramenopiles</taxon>
        <taxon>Oomycota</taxon>
        <taxon>Peronosporomycetes</taxon>
        <taxon>Peronosporales</taxon>
        <taxon>Peronosporaceae</taxon>
        <taxon>Peronospora</taxon>
    </lineage>
</organism>
<proteinExistence type="predicted"/>
<evidence type="ECO:0000313" key="2">
    <source>
        <dbReference type="EMBL" id="CAK7923225.1"/>
    </source>
</evidence>
<comment type="caution">
    <text evidence="2">The sequence shown here is derived from an EMBL/GenBank/DDBJ whole genome shotgun (WGS) entry which is preliminary data.</text>
</comment>
<dbReference type="Proteomes" id="UP001162060">
    <property type="component" value="Unassembled WGS sequence"/>
</dbReference>